<dbReference type="PANTHER" id="PTHR36221">
    <property type="entry name" value="DUF742 DOMAIN-CONTAINING PROTEIN"/>
    <property type="match status" value="1"/>
</dbReference>
<organism evidence="2 3">
    <name type="scientific">Streptomyces globosus</name>
    <dbReference type="NCBI Taxonomy" id="68209"/>
    <lineage>
        <taxon>Bacteria</taxon>
        <taxon>Bacillati</taxon>
        <taxon>Actinomycetota</taxon>
        <taxon>Actinomycetes</taxon>
        <taxon>Kitasatosporales</taxon>
        <taxon>Streptomycetaceae</taxon>
        <taxon>Streptomyces</taxon>
    </lineage>
</organism>
<accession>A0A344TWF2</accession>
<dbReference type="OrthoDB" id="3296462at2"/>
<gene>
    <name evidence="2" type="ORF">C0216_05450</name>
</gene>
<feature type="compositionally biased region" description="Basic and acidic residues" evidence="1">
    <location>
        <begin position="9"/>
        <end position="18"/>
    </location>
</feature>
<feature type="compositionally biased region" description="Basic and acidic residues" evidence="1">
    <location>
        <begin position="68"/>
        <end position="77"/>
    </location>
</feature>
<dbReference type="KEGG" id="sgz:C0216_05450"/>
<feature type="region of interest" description="Disordered" evidence="1">
    <location>
        <begin position="1"/>
        <end position="25"/>
    </location>
</feature>
<dbReference type="PANTHER" id="PTHR36221:SF1">
    <property type="entry name" value="DUF742 DOMAIN-CONTAINING PROTEIN"/>
    <property type="match status" value="1"/>
</dbReference>
<reference evidence="2 3" key="1">
    <citation type="submission" date="2018-01" db="EMBL/GenBank/DDBJ databases">
        <title>Draft genome Sequence of streptomyces globosus LZH-48.</title>
        <authorList>
            <person name="Ran K."/>
            <person name="Li Z."/>
            <person name="Wei S."/>
            <person name="Dong R."/>
        </authorList>
    </citation>
    <scope>NUCLEOTIDE SEQUENCE [LARGE SCALE GENOMIC DNA]</scope>
    <source>
        <strain evidence="2 3">LZH-48</strain>
    </source>
</reference>
<dbReference type="RefSeq" id="WP_114054163.1">
    <property type="nucleotide sequence ID" value="NZ_CP030862.1"/>
</dbReference>
<dbReference type="EMBL" id="CP030862">
    <property type="protein sequence ID" value="AXE22973.1"/>
    <property type="molecule type" value="Genomic_DNA"/>
</dbReference>
<dbReference type="InterPro" id="IPR007995">
    <property type="entry name" value="DUF742"/>
</dbReference>
<dbReference type="Proteomes" id="UP000252004">
    <property type="component" value="Chromosome"/>
</dbReference>
<feature type="region of interest" description="Disordered" evidence="1">
    <location>
        <begin position="47"/>
        <end position="77"/>
    </location>
</feature>
<dbReference type="Pfam" id="PF05331">
    <property type="entry name" value="DUF742"/>
    <property type="match status" value="1"/>
</dbReference>
<keyword evidence="3" id="KW-1185">Reference proteome</keyword>
<name>A0A344TWF2_9ACTN</name>
<protein>
    <submittedName>
        <fullName evidence="2">DUF742 domain-containing protein</fullName>
    </submittedName>
</protein>
<evidence type="ECO:0000313" key="2">
    <source>
        <dbReference type="EMBL" id="AXE22973.1"/>
    </source>
</evidence>
<evidence type="ECO:0000256" key="1">
    <source>
        <dbReference type="SAM" id="MobiDB-lite"/>
    </source>
</evidence>
<dbReference type="AlphaFoldDB" id="A0A344TWF2"/>
<evidence type="ECO:0000313" key="3">
    <source>
        <dbReference type="Proteomes" id="UP000252004"/>
    </source>
</evidence>
<proteinExistence type="predicted"/>
<sequence>MRGTASDRLPIRGADRRPARVRPYSLTGGRTRFTQVLHVETFVAALDSRVSQPQQPGGGNAPDGVPAADRDADRDRMPEMPAIVEVCRRMRTIAEIAALLKLPLGVVRVLVSDLADQGRVRVYGTGHGPGRPDRALLERVLSGLRRL</sequence>